<keyword evidence="1" id="KW-0472">Membrane</keyword>
<comment type="caution">
    <text evidence="2">The sequence shown here is derived from an EMBL/GenBank/DDBJ whole genome shotgun (WGS) entry which is preliminary data.</text>
</comment>
<accession>A0A8T3V3D0</accession>
<dbReference type="Proteomes" id="UP000783037">
    <property type="component" value="Unassembled WGS sequence"/>
</dbReference>
<dbReference type="AlphaFoldDB" id="A0A8T3V3D0"/>
<evidence type="ECO:0000313" key="3">
    <source>
        <dbReference type="Proteomes" id="UP000783037"/>
    </source>
</evidence>
<dbReference type="Gene3D" id="2.60.40.10">
    <property type="entry name" value="Immunoglobulins"/>
    <property type="match status" value="1"/>
</dbReference>
<dbReference type="InterPro" id="IPR013783">
    <property type="entry name" value="Ig-like_fold"/>
</dbReference>
<evidence type="ECO:0008006" key="4">
    <source>
        <dbReference type="Google" id="ProtNLM"/>
    </source>
</evidence>
<dbReference type="RefSeq" id="WP_303738153.1">
    <property type="nucleotide sequence ID" value="NZ_SUTK01000003.1"/>
</dbReference>
<dbReference type="EMBL" id="SUTK01000003">
    <property type="protein sequence ID" value="MBE6501033.1"/>
    <property type="molecule type" value="Genomic_DNA"/>
</dbReference>
<gene>
    <name evidence="2" type="ORF">E7Z79_01175</name>
</gene>
<evidence type="ECO:0000313" key="2">
    <source>
        <dbReference type="EMBL" id="MBE6501033.1"/>
    </source>
</evidence>
<keyword evidence="1" id="KW-0812">Transmembrane</keyword>
<dbReference type="SUPFAM" id="SSF49373">
    <property type="entry name" value="Invasin/intimin cell-adhesion fragments"/>
    <property type="match status" value="1"/>
</dbReference>
<name>A0A8T3V3D0_9EURY</name>
<sequence>MNSKAIITLVIIILLILIGGFLFVQANSHNTKVDVISNSSLKNGDAVQIVLTDEYRNVYPGEPVHIKILDDSGWANNYDVVTDDSGEASVVLSTYDNGNYTIHTNYNGTLFNKAYHGVNALVIDDGYGY</sequence>
<feature type="transmembrane region" description="Helical" evidence="1">
    <location>
        <begin position="6"/>
        <end position="24"/>
    </location>
</feature>
<dbReference type="InterPro" id="IPR008964">
    <property type="entry name" value="Invasin/intimin_cell_adhesion"/>
</dbReference>
<proteinExistence type="predicted"/>
<evidence type="ECO:0000256" key="1">
    <source>
        <dbReference type="SAM" id="Phobius"/>
    </source>
</evidence>
<organism evidence="2 3">
    <name type="scientific">Methanobrevibacter thaueri</name>
    <dbReference type="NCBI Taxonomy" id="190975"/>
    <lineage>
        <taxon>Archaea</taxon>
        <taxon>Methanobacteriati</taxon>
        <taxon>Methanobacteriota</taxon>
        <taxon>Methanomada group</taxon>
        <taxon>Methanobacteria</taxon>
        <taxon>Methanobacteriales</taxon>
        <taxon>Methanobacteriaceae</taxon>
        <taxon>Methanobrevibacter</taxon>
    </lineage>
</organism>
<reference evidence="2" key="1">
    <citation type="submission" date="2019-04" db="EMBL/GenBank/DDBJ databases">
        <title>Evolution of Biomass-Degrading Anaerobic Consortia Revealed by Metagenomics.</title>
        <authorList>
            <person name="Peng X."/>
        </authorList>
    </citation>
    <scope>NUCLEOTIDE SEQUENCE</scope>
    <source>
        <strain evidence="2">SIG18</strain>
    </source>
</reference>
<protein>
    <recommendedName>
        <fullName evidence="4">Bacterial Ig-like domain (Group 1)</fullName>
    </recommendedName>
</protein>
<keyword evidence="1" id="KW-1133">Transmembrane helix</keyword>